<protein>
    <submittedName>
        <fullName evidence="1">Uncharacterized protein</fullName>
    </submittedName>
</protein>
<dbReference type="EMBL" id="MRCG01000024">
    <property type="protein sequence ID" value="OKH44301.1"/>
    <property type="molecule type" value="Genomic_DNA"/>
</dbReference>
<sequence length="548" mass="61325">MDAIAQLALTQKAQHVFGGDNTFLSFPLTPLQYTQDDLSFVQNFNVSRLKEFSLLVNLIPNGQAWQPVEASYLWDVYGDVLGGHDTELAQSTRTAQEEAQYQRAVQFLSVAGADGWPEQSPAVKAYHQFRDQWFVLQEYYNSAKITGETTTDLTLKEHWARVEEPRLRQQLRDLENRWVNEGFKQEVEQSQEIRSRLGAKNPHRTWGEWNSKFDPNINALTDVDGVEFYPSSFSPMNALASGSWQTFNLTRDEVDAMVKAAPAELRSRLAADLQTSDIESISLEFSSAAIVRTWLDADLFKARFWRFMDRSRQLSNGNTPPAGQCPAYVSAVVFARNITVKRRVQPPTPTPPTPPNPFPPKTPVVIGPKRPRPDIFIDPTDFPKGKRYLDHLDRPPVMMKMVASPVTSLDLAYPILAQTAQPNVAPGNLAQSGVAQPLKVDARALKVNSLNTTQLQSIRPIESVNLPLKKPLQPVDRNPEISQAIASKAFLRLQQEAVMRPSLPQASQVSQEPSQTKTTSTAADQIYILAFICKPLPLSPNPDSALPW</sequence>
<accession>A0A1U7IZC3</accession>
<dbReference type="AlphaFoldDB" id="A0A1U7IZC3"/>
<dbReference type="Proteomes" id="UP000185557">
    <property type="component" value="Unassembled WGS sequence"/>
</dbReference>
<comment type="caution">
    <text evidence="1">The sequence shown here is derived from an EMBL/GenBank/DDBJ whole genome shotgun (WGS) entry which is preliminary data.</text>
</comment>
<evidence type="ECO:0000313" key="1">
    <source>
        <dbReference type="EMBL" id="OKH44301.1"/>
    </source>
</evidence>
<reference evidence="1 2" key="1">
    <citation type="submission" date="2016-11" db="EMBL/GenBank/DDBJ databases">
        <title>Draft Genome Sequences of Nine Cyanobacterial Strains from Diverse Habitats.</title>
        <authorList>
            <person name="Zhu T."/>
            <person name="Hou S."/>
            <person name="Lu X."/>
            <person name="Hess W.R."/>
        </authorList>
    </citation>
    <scope>NUCLEOTIDE SEQUENCE [LARGE SCALE GENOMIC DNA]</scope>
    <source>
        <strain evidence="1 2">NIES-30</strain>
    </source>
</reference>
<dbReference type="OrthoDB" id="1110562at2"/>
<proteinExistence type="predicted"/>
<keyword evidence="2" id="KW-1185">Reference proteome</keyword>
<dbReference type="RefSeq" id="WP_073610774.1">
    <property type="nucleotide sequence ID" value="NZ_MRCG01000024.1"/>
</dbReference>
<evidence type="ECO:0000313" key="2">
    <source>
        <dbReference type="Proteomes" id="UP000185557"/>
    </source>
</evidence>
<organism evidence="1 2">
    <name type="scientific">Phormidium tenue NIES-30</name>
    <dbReference type="NCBI Taxonomy" id="549789"/>
    <lineage>
        <taxon>Bacteria</taxon>
        <taxon>Bacillati</taxon>
        <taxon>Cyanobacteriota</taxon>
        <taxon>Cyanophyceae</taxon>
        <taxon>Oscillatoriophycideae</taxon>
        <taxon>Oscillatoriales</taxon>
        <taxon>Oscillatoriaceae</taxon>
        <taxon>Phormidium</taxon>
    </lineage>
</organism>
<gene>
    <name evidence="1" type="ORF">NIES30_22915</name>
</gene>
<name>A0A1U7IZC3_9CYAN</name>